<dbReference type="EMBL" id="CP009933">
    <property type="protein sequence ID" value="AKA70516.1"/>
    <property type="molecule type" value="Genomic_DNA"/>
</dbReference>
<gene>
    <name evidence="1" type="ORF">CSCA_3391</name>
</gene>
<dbReference type="KEGG" id="csq:CSCA_3391"/>
<accession>A0A0E3GRL2</accession>
<dbReference type="RefSeq" id="WP_029163810.1">
    <property type="nucleotide sequence ID" value="NZ_CP009933.1"/>
</dbReference>
<dbReference type="HOGENOM" id="CLU_2341862_0_0_9"/>
<dbReference type="Proteomes" id="UP000033115">
    <property type="component" value="Chromosome"/>
</dbReference>
<evidence type="ECO:0000313" key="2">
    <source>
        <dbReference type="Proteomes" id="UP000033115"/>
    </source>
</evidence>
<protein>
    <submittedName>
        <fullName evidence="1">Uncharacterized protein</fullName>
    </submittedName>
</protein>
<sequence length="97" mass="11070">MDELIKAISQYPNGTNLIVEWENELELKVRIDTIYESTNGLDDEEEGYKEFYACAVEVLSILKNQSSNYGISEGRLMEISMENSPKSIKLEDGTSIW</sequence>
<organism evidence="1 2">
    <name type="scientific">Clostridium scatologenes</name>
    <dbReference type="NCBI Taxonomy" id="1548"/>
    <lineage>
        <taxon>Bacteria</taxon>
        <taxon>Bacillati</taxon>
        <taxon>Bacillota</taxon>
        <taxon>Clostridia</taxon>
        <taxon>Eubacteriales</taxon>
        <taxon>Clostridiaceae</taxon>
        <taxon>Clostridium</taxon>
    </lineage>
</organism>
<reference evidence="1 2" key="1">
    <citation type="journal article" date="2015" name="J. Biotechnol.">
        <title>Complete genome sequence of a malodorant-producing acetogen, Clostridium scatologenes ATCC 25775(T).</title>
        <authorList>
            <person name="Zhu Z."/>
            <person name="Guo T."/>
            <person name="Zheng H."/>
            <person name="Song T."/>
            <person name="Ouyang P."/>
            <person name="Xie J."/>
        </authorList>
    </citation>
    <scope>NUCLEOTIDE SEQUENCE [LARGE SCALE GENOMIC DNA]</scope>
    <source>
        <strain evidence="1 2">ATCC 25775</strain>
    </source>
</reference>
<dbReference type="STRING" id="1548.CSCA_3391"/>
<keyword evidence="2" id="KW-1185">Reference proteome</keyword>
<evidence type="ECO:0000313" key="1">
    <source>
        <dbReference type="EMBL" id="AKA70516.1"/>
    </source>
</evidence>
<name>A0A0E3GRL2_CLOSL</name>
<proteinExistence type="predicted"/>
<dbReference type="AlphaFoldDB" id="A0A0E3GRL2"/>